<evidence type="ECO:0000313" key="2">
    <source>
        <dbReference type="EMBL" id="MBB6173583.1"/>
    </source>
</evidence>
<evidence type="ECO:0000313" key="3">
    <source>
        <dbReference type="Proteomes" id="UP000546642"/>
    </source>
</evidence>
<feature type="domain" description="DUF397" evidence="1">
    <location>
        <begin position="24"/>
        <end position="77"/>
    </location>
</feature>
<dbReference type="EMBL" id="JACHDS010000001">
    <property type="protein sequence ID" value="MBB6173583.1"/>
    <property type="molecule type" value="Genomic_DNA"/>
</dbReference>
<sequence length="81" mass="8848">MCLTDGPWRKSSYSGRNSNCVEVARFRKSSYSAASSNDCVEVAELPQGAAMRDSKHPALGHITFPAVEWNAFLADVKADKI</sequence>
<organism evidence="2 3">
    <name type="scientific">Nocardiopsis mwathae</name>
    <dbReference type="NCBI Taxonomy" id="1472723"/>
    <lineage>
        <taxon>Bacteria</taxon>
        <taxon>Bacillati</taxon>
        <taxon>Actinomycetota</taxon>
        <taxon>Actinomycetes</taxon>
        <taxon>Streptosporangiales</taxon>
        <taxon>Nocardiopsidaceae</taxon>
        <taxon>Nocardiopsis</taxon>
    </lineage>
</organism>
<comment type="caution">
    <text evidence="2">The sequence shown here is derived from an EMBL/GenBank/DDBJ whole genome shotgun (WGS) entry which is preliminary data.</text>
</comment>
<dbReference type="AlphaFoldDB" id="A0A7X0D6Q6"/>
<dbReference type="InterPro" id="IPR007278">
    <property type="entry name" value="DUF397"/>
</dbReference>
<keyword evidence="3" id="KW-1185">Reference proteome</keyword>
<name>A0A7X0D6Q6_9ACTN</name>
<gene>
    <name evidence="2" type="ORF">HNR23_003643</name>
</gene>
<reference evidence="2 3" key="1">
    <citation type="submission" date="2020-08" db="EMBL/GenBank/DDBJ databases">
        <title>Sequencing the genomes of 1000 actinobacteria strains.</title>
        <authorList>
            <person name="Klenk H.-P."/>
        </authorList>
    </citation>
    <scope>NUCLEOTIDE SEQUENCE [LARGE SCALE GENOMIC DNA]</scope>
    <source>
        <strain evidence="2 3">DSM 46659</strain>
    </source>
</reference>
<dbReference type="Pfam" id="PF04149">
    <property type="entry name" value="DUF397"/>
    <property type="match status" value="1"/>
</dbReference>
<proteinExistence type="predicted"/>
<evidence type="ECO:0000259" key="1">
    <source>
        <dbReference type="Pfam" id="PF04149"/>
    </source>
</evidence>
<accession>A0A7X0D6Q6</accession>
<dbReference type="Proteomes" id="UP000546642">
    <property type="component" value="Unassembled WGS sequence"/>
</dbReference>
<dbReference type="RefSeq" id="WP_184077067.1">
    <property type="nucleotide sequence ID" value="NZ_JACHDS010000001.1"/>
</dbReference>
<protein>
    <recommendedName>
        <fullName evidence="1">DUF397 domain-containing protein</fullName>
    </recommendedName>
</protein>